<reference evidence="1" key="1">
    <citation type="submission" date="2018-02" db="EMBL/GenBank/DDBJ databases">
        <title>Rhizophora mucronata_Transcriptome.</title>
        <authorList>
            <person name="Meera S.P."/>
            <person name="Sreeshan A."/>
            <person name="Augustine A."/>
        </authorList>
    </citation>
    <scope>NUCLEOTIDE SEQUENCE</scope>
    <source>
        <tissue evidence="1">Leaf</tissue>
    </source>
</reference>
<proteinExistence type="predicted"/>
<evidence type="ECO:0000313" key="1">
    <source>
        <dbReference type="EMBL" id="MBX70125.1"/>
    </source>
</evidence>
<name>A0A2P2QT51_RHIMU</name>
<organism evidence="1">
    <name type="scientific">Rhizophora mucronata</name>
    <name type="common">Asiatic mangrove</name>
    <dbReference type="NCBI Taxonomy" id="61149"/>
    <lineage>
        <taxon>Eukaryota</taxon>
        <taxon>Viridiplantae</taxon>
        <taxon>Streptophyta</taxon>
        <taxon>Embryophyta</taxon>
        <taxon>Tracheophyta</taxon>
        <taxon>Spermatophyta</taxon>
        <taxon>Magnoliopsida</taxon>
        <taxon>eudicotyledons</taxon>
        <taxon>Gunneridae</taxon>
        <taxon>Pentapetalae</taxon>
        <taxon>rosids</taxon>
        <taxon>fabids</taxon>
        <taxon>Malpighiales</taxon>
        <taxon>Rhizophoraceae</taxon>
        <taxon>Rhizophora</taxon>
    </lineage>
</organism>
<accession>A0A2P2QT51</accession>
<dbReference type="AlphaFoldDB" id="A0A2P2QT51"/>
<sequence length="34" mass="4224">MTLQIQLVGWKGWSNFLIFTKHPFWKRLHWLLPT</sequence>
<protein>
    <submittedName>
        <fullName evidence="1">Uncharacterized protein</fullName>
    </submittedName>
</protein>
<dbReference type="EMBL" id="GGEC01089641">
    <property type="protein sequence ID" value="MBX70125.1"/>
    <property type="molecule type" value="Transcribed_RNA"/>
</dbReference>